<dbReference type="RefSeq" id="XP_001383069.2">
    <property type="nucleotide sequence ID" value="XM_001383032.1"/>
</dbReference>
<dbReference type="KEGG" id="pic:PICST_29938"/>
<protein>
    <recommendedName>
        <fullName evidence="4">Myb-like domain-containing protein</fullName>
    </recommendedName>
</protein>
<dbReference type="GO" id="GO:0000182">
    <property type="term" value="F:rDNA binding"/>
    <property type="evidence" value="ECO:0007669"/>
    <property type="project" value="TreeGrafter"/>
</dbReference>
<dbReference type="STRING" id="322104.A3LPG5"/>
<feature type="compositionally biased region" description="Acidic residues" evidence="1">
    <location>
        <begin position="566"/>
        <end position="576"/>
    </location>
</feature>
<dbReference type="GeneID" id="4837558"/>
<dbReference type="CDD" id="cd00167">
    <property type="entry name" value="SANT"/>
    <property type="match status" value="1"/>
</dbReference>
<dbReference type="InterPro" id="IPR039601">
    <property type="entry name" value="Rrn5"/>
</dbReference>
<keyword evidence="3" id="KW-1185">Reference proteome</keyword>
<organism evidence="2 3">
    <name type="scientific">Scheffersomyces stipitis (strain ATCC 58785 / CBS 6054 / NBRC 10063 / NRRL Y-11545)</name>
    <name type="common">Yeast</name>
    <name type="synonym">Pichia stipitis</name>
    <dbReference type="NCBI Taxonomy" id="322104"/>
    <lineage>
        <taxon>Eukaryota</taxon>
        <taxon>Fungi</taxon>
        <taxon>Dikarya</taxon>
        <taxon>Ascomycota</taxon>
        <taxon>Saccharomycotina</taxon>
        <taxon>Pichiomycetes</taxon>
        <taxon>Debaryomycetaceae</taxon>
        <taxon>Scheffersomyces</taxon>
    </lineage>
</organism>
<accession>A3LPG5</accession>
<dbReference type="Proteomes" id="UP000002258">
    <property type="component" value="Chromosome 2"/>
</dbReference>
<dbReference type="GO" id="GO:0000500">
    <property type="term" value="C:RNA polymerase I upstream activating factor complex"/>
    <property type="evidence" value="ECO:0007669"/>
    <property type="project" value="InterPro"/>
</dbReference>
<dbReference type="InParanoid" id="A3LPG5"/>
<dbReference type="PANTHER" id="PTHR28079">
    <property type="entry name" value="RNA POLYMERASE I-SPECIFIC TRANSCRIPTION INITIATION FACTOR RRN5"/>
    <property type="match status" value="1"/>
</dbReference>
<feature type="compositionally biased region" description="Acidic residues" evidence="1">
    <location>
        <begin position="464"/>
        <end position="473"/>
    </location>
</feature>
<dbReference type="AlphaFoldDB" id="A3LPG5"/>
<sequence>MNQDNGDSGKKHVRQSGRKFRGNLNYVNFYNRHVQETFAPKHNWLHFSNSKLTHDGKVYYSRDFRDQIRAMKQKEHVDPNSDNKSLLENCPGTLWTRAEKEIFFDALSKCSIHRIDLIQFRLPGKSELEILAYYDLLKAGLQKARSKKRKTYDYEVNGQPRKIQLTRNTKHLMKYSEIPIAYEMSEYFIKFEELQSESISIKEKRKENDYNTNYKSQFKKYTEIVRREVPAEFLNGNSMLNKNEQREAPESAEEQQIDPQLIYTDREQKQHEIVNKVLTIDEFDEPISQYQTLLKLENFQQITDTFYLQSNITDSEPYLTSKFSLGLGYDALLLLEALAKQITRKIIANIVQKVQFQRSLAKSRIHNPNEEIYIKIQDVMKSILSLGYREPDDMFNKDVYWRGLVDRLKCDKEEEDKYSLKDRLYSKFHLLSENNDLRLFDNYKDVHVSSFSPTQEDVERSQDDGSEEDEDPESAIPHISTLLAQTRKSQRRGEQDRENVEEKLLLLAEDALERRDRDESTMHEHGLLTYLSTDQDGICPPMYTTEEAEEVLRMWDLEIEEQAENLEAGEENDLNETSESVQKEGLAIDDDNESSDENASDDTDGHETIAMTEGFVASQPMLENYELEFARYERGEAYCT</sequence>
<evidence type="ECO:0000313" key="2">
    <source>
        <dbReference type="EMBL" id="ABN65040.2"/>
    </source>
</evidence>
<dbReference type="PANTHER" id="PTHR28079:SF1">
    <property type="entry name" value="RNA POLYMERASE I-SPECIFIC TRANSCRIPTION INITIATION FACTOR RRN5"/>
    <property type="match status" value="1"/>
</dbReference>
<evidence type="ECO:0000256" key="1">
    <source>
        <dbReference type="SAM" id="MobiDB-lite"/>
    </source>
</evidence>
<dbReference type="GO" id="GO:0042790">
    <property type="term" value="P:nucleolar large rRNA transcription by RNA polymerase I"/>
    <property type="evidence" value="ECO:0007669"/>
    <property type="project" value="InterPro"/>
</dbReference>
<evidence type="ECO:0000313" key="3">
    <source>
        <dbReference type="Proteomes" id="UP000002258"/>
    </source>
</evidence>
<dbReference type="SUPFAM" id="SSF46689">
    <property type="entry name" value="Homeodomain-like"/>
    <property type="match status" value="1"/>
</dbReference>
<dbReference type="GO" id="GO:0006361">
    <property type="term" value="P:transcription initiation at RNA polymerase I promoter"/>
    <property type="evidence" value="ECO:0007669"/>
    <property type="project" value="TreeGrafter"/>
</dbReference>
<dbReference type="eggNOG" id="ENOG502RY38">
    <property type="taxonomic scope" value="Eukaryota"/>
</dbReference>
<name>A3LPG5_PICST</name>
<proteinExistence type="predicted"/>
<gene>
    <name evidence="2" type="ORF">PICST_29938</name>
</gene>
<dbReference type="EMBL" id="CP000496">
    <property type="protein sequence ID" value="ABN65040.2"/>
    <property type="molecule type" value="Genomic_DNA"/>
</dbReference>
<dbReference type="InterPro" id="IPR009057">
    <property type="entry name" value="Homeodomain-like_sf"/>
</dbReference>
<reference evidence="2 3" key="1">
    <citation type="journal article" date="2007" name="Nat. Biotechnol.">
        <title>Genome sequence of the lignocellulose-bioconverting and xylose-fermenting yeast Pichia stipitis.</title>
        <authorList>
            <person name="Jeffries T.W."/>
            <person name="Grigoriev I.V."/>
            <person name="Grimwood J."/>
            <person name="Laplaza J.M."/>
            <person name="Aerts A."/>
            <person name="Salamov A."/>
            <person name="Schmutz J."/>
            <person name="Lindquist E."/>
            <person name="Dehal P."/>
            <person name="Shapiro H."/>
            <person name="Jin Y.S."/>
            <person name="Passoth V."/>
            <person name="Richardson P.M."/>
        </authorList>
    </citation>
    <scope>NUCLEOTIDE SEQUENCE [LARGE SCALE GENOMIC DNA]</scope>
    <source>
        <strain evidence="3">ATCC 58785 / CBS 6054 / NBRC 10063 / NRRL Y-11545</strain>
    </source>
</reference>
<dbReference type="OrthoDB" id="2240312at2759"/>
<dbReference type="InterPro" id="IPR001005">
    <property type="entry name" value="SANT/Myb"/>
</dbReference>
<evidence type="ECO:0008006" key="4">
    <source>
        <dbReference type="Google" id="ProtNLM"/>
    </source>
</evidence>
<feature type="region of interest" description="Disordered" evidence="1">
    <location>
        <begin position="237"/>
        <end position="256"/>
    </location>
</feature>
<feature type="compositionally biased region" description="Acidic residues" evidence="1">
    <location>
        <begin position="587"/>
        <end position="604"/>
    </location>
</feature>
<feature type="region of interest" description="Disordered" evidence="1">
    <location>
        <begin position="451"/>
        <end position="499"/>
    </location>
</feature>
<dbReference type="OMA" id="EYWIYEN"/>
<dbReference type="HOGENOM" id="CLU_474953_0_0_1"/>
<feature type="region of interest" description="Disordered" evidence="1">
    <location>
        <begin position="566"/>
        <end position="606"/>
    </location>
</feature>
<dbReference type="GO" id="GO:0001181">
    <property type="term" value="F:RNA polymerase I general transcription initiation factor activity"/>
    <property type="evidence" value="ECO:0007669"/>
    <property type="project" value="TreeGrafter"/>
</dbReference>